<protein>
    <submittedName>
        <fullName evidence="5">Isochorismatase hydrolase</fullName>
    </submittedName>
</protein>
<keyword evidence="2 5" id="KW-0378">Hydrolase</keyword>
<gene>
    <name evidence="5" type="ORF">CYLTODRAFT_414049</name>
</gene>
<dbReference type="InterPro" id="IPR036380">
    <property type="entry name" value="Isochorismatase-like_sf"/>
</dbReference>
<evidence type="ECO:0000259" key="4">
    <source>
        <dbReference type="Pfam" id="PF00857"/>
    </source>
</evidence>
<dbReference type="OrthoDB" id="167809at2759"/>
<reference evidence="5 6" key="1">
    <citation type="journal article" date="2015" name="Fungal Genet. Biol.">
        <title>Evolution of novel wood decay mechanisms in Agaricales revealed by the genome sequences of Fistulina hepatica and Cylindrobasidium torrendii.</title>
        <authorList>
            <person name="Floudas D."/>
            <person name="Held B.W."/>
            <person name="Riley R."/>
            <person name="Nagy L.G."/>
            <person name="Koehler G."/>
            <person name="Ransdell A.S."/>
            <person name="Younus H."/>
            <person name="Chow J."/>
            <person name="Chiniquy J."/>
            <person name="Lipzen A."/>
            <person name="Tritt A."/>
            <person name="Sun H."/>
            <person name="Haridas S."/>
            <person name="LaButti K."/>
            <person name="Ohm R.A."/>
            <person name="Kues U."/>
            <person name="Blanchette R.A."/>
            <person name="Grigoriev I.V."/>
            <person name="Minto R.E."/>
            <person name="Hibbett D.S."/>
        </authorList>
    </citation>
    <scope>NUCLEOTIDE SEQUENCE [LARGE SCALE GENOMIC DNA]</scope>
    <source>
        <strain evidence="5 6">FP15055 ss-10</strain>
    </source>
</reference>
<feature type="chain" id="PRO_5002316547" evidence="3">
    <location>
        <begin position="20"/>
        <end position="296"/>
    </location>
</feature>
<dbReference type="InterPro" id="IPR050272">
    <property type="entry name" value="Isochorismatase-like_hydrls"/>
</dbReference>
<dbReference type="EMBL" id="KN880698">
    <property type="protein sequence ID" value="KIY63412.1"/>
    <property type="molecule type" value="Genomic_DNA"/>
</dbReference>
<dbReference type="PANTHER" id="PTHR43540">
    <property type="entry name" value="PEROXYUREIDOACRYLATE/UREIDOACRYLATE AMIDOHYDROLASE-RELATED"/>
    <property type="match status" value="1"/>
</dbReference>
<name>A0A0D7AYX0_9AGAR</name>
<keyword evidence="6" id="KW-1185">Reference proteome</keyword>
<feature type="signal peptide" evidence="3">
    <location>
        <begin position="1"/>
        <end position="19"/>
    </location>
</feature>
<evidence type="ECO:0000256" key="2">
    <source>
        <dbReference type="ARBA" id="ARBA00022801"/>
    </source>
</evidence>
<dbReference type="InterPro" id="IPR000868">
    <property type="entry name" value="Isochorismatase-like_dom"/>
</dbReference>
<dbReference type="Pfam" id="PF00857">
    <property type="entry name" value="Isochorismatase"/>
    <property type="match status" value="1"/>
</dbReference>
<comment type="similarity">
    <text evidence="1">Belongs to the isochorismatase family.</text>
</comment>
<keyword evidence="3" id="KW-0732">Signal</keyword>
<dbReference type="Proteomes" id="UP000054007">
    <property type="component" value="Unassembled WGS sequence"/>
</dbReference>
<dbReference type="Gene3D" id="3.40.50.850">
    <property type="entry name" value="Isochorismatase-like"/>
    <property type="match status" value="1"/>
</dbReference>
<evidence type="ECO:0000256" key="1">
    <source>
        <dbReference type="ARBA" id="ARBA00006336"/>
    </source>
</evidence>
<evidence type="ECO:0000256" key="3">
    <source>
        <dbReference type="SAM" id="SignalP"/>
    </source>
</evidence>
<organism evidence="5 6">
    <name type="scientific">Cylindrobasidium torrendii FP15055 ss-10</name>
    <dbReference type="NCBI Taxonomy" id="1314674"/>
    <lineage>
        <taxon>Eukaryota</taxon>
        <taxon>Fungi</taxon>
        <taxon>Dikarya</taxon>
        <taxon>Basidiomycota</taxon>
        <taxon>Agaricomycotina</taxon>
        <taxon>Agaricomycetes</taxon>
        <taxon>Agaricomycetidae</taxon>
        <taxon>Agaricales</taxon>
        <taxon>Marasmiineae</taxon>
        <taxon>Physalacriaceae</taxon>
        <taxon>Cylindrobasidium</taxon>
    </lineage>
</organism>
<dbReference type="STRING" id="1314674.A0A0D7AYX0"/>
<dbReference type="PANTHER" id="PTHR43540:SF9">
    <property type="entry name" value="FAMILY HYDROLASE, PUTATIVE (AFU_ORTHOLOGUE AFUA_2G08700)-RELATED"/>
    <property type="match status" value="1"/>
</dbReference>
<accession>A0A0D7AYX0</accession>
<dbReference type="SUPFAM" id="SSF52499">
    <property type="entry name" value="Isochorismatase-like hydrolases"/>
    <property type="match status" value="1"/>
</dbReference>
<evidence type="ECO:0000313" key="5">
    <source>
        <dbReference type="EMBL" id="KIY63412.1"/>
    </source>
</evidence>
<dbReference type="AlphaFoldDB" id="A0A0D7AYX0"/>
<proteinExistence type="inferred from homology"/>
<dbReference type="GO" id="GO:0016787">
    <property type="term" value="F:hydrolase activity"/>
    <property type="evidence" value="ECO:0007669"/>
    <property type="project" value="UniProtKB-KW"/>
</dbReference>
<sequence>MTLLPSWTLVALHFVCVHAQFREDNAGNLTFGSYYNYWDWDPSSSTFDLTRGNTDDSKTISVANGEKFIVISPANSALVIIDMQNYFLNSDYSGQNFTDGLNAVAPTIEAVKAFRTAGAKVIWCQWGLNEYDLRDIGPAYKYGFAATVDDVKDPSASLGSEMGEYGGVDYGRKLVDGYYNTEPYGPLAHLMKEGLEAGTDLYFPKNRQSCMWGAQTPMGIYVEANLISTLFFSGVNIDQCVYGSFNDAYYKGYDAIIVQDCSATTSPPAATEMVLYNADKHGFVTNSSDIVAGMGI</sequence>
<evidence type="ECO:0000313" key="6">
    <source>
        <dbReference type="Proteomes" id="UP000054007"/>
    </source>
</evidence>
<feature type="domain" description="Isochorismatase-like" evidence="4">
    <location>
        <begin position="76"/>
        <end position="277"/>
    </location>
</feature>